<feature type="domain" description="Glycosyltransferase 2-like" evidence="2">
    <location>
        <begin position="32"/>
        <end position="197"/>
    </location>
</feature>
<evidence type="ECO:0000313" key="3">
    <source>
        <dbReference type="EMBL" id="CDX50301.1"/>
    </source>
</evidence>
<dbReference type="EMBL" id="CCNE01000004">
    <property type="protein sequence ID" value="CDX50301.1"/>
    <property type="molecule type" value="Genomic_DNA"/>
</dbReference>
<dbReference type="SUPFAM" id="SSF53448">
    <property type="entry name" value="Nucleotide-diphospho-sugar transferases"/>
    <property type="match status" value="1"/>
</dbReference>
<dbReference type="PANTHER" id="PTHR43685">
    <property type="entry name" value="GLYCOSYLTRANSFERASE"/>
    <property type="match status" value="1"/>
</dbReference>
<keyword evidence="3" id="KW-0328">Glycosyltransferase</keyword>
<proteinExistence type="predicted"/>
<feature type="region of interest" description="Disordered" evidence="1">
    <location>
        <begin position="1"/>
        <end position="24"/>
    </location>
</feature>
<evidence type="ECO:0000256" key="1">
    <source>
        <dbReference type="SAM" id="MobiDB-lite"/>
    </source>
</evidence>
<dbReference type="InterPro" id="IPR001173">
    <property type="entry name" value="Glyco_trans_2-like"/>
</dbReference>
<dbReference type="Pfam" id="PF00535">
    <property type="entry name" value="Glycos_transf_2"/>
    <property type="match status" value="1"/>
</dbReference>
<feature type="compositionally biased region" description="Low complexity" evidence="1">
    <location>
        <begin position="1"/>
        <end position="14"/>
    </location>
</feature>
<dbReference type="AlphaFoldDB" id="A0A090G230"/>
<accession>A0A090G230</accession>
<gene>
    <name evidence="3" type="primary">exoO</name>
    <name evidence="3" type="ORF">MPL3365_120135</name>
</gene>
<dbReference type="Gene3D" id="3.90.550.10">
    <property type="entry name" value="Spore Coat Polysaccharide Biosynthesis Protein SpsA, Chain A"/>
    <property type="match status" value="1"/>
</dbReference>
<organism evidence="3 4">
    <name type="scientific">Mesorhizobium plurifarium</name>
    <dbReference type="NCBI Taxonomy" id="69974"/>
    <lineage>
        <taxon>Bacteria</taxon>
        <taxon>Pseudomonadati</taxon>
        <taxon>Pseudomonadota</taxon>
        <taxon>Alphaproteobacteria</taxon>
        <taxon>Hyphomicrobiales</taxon>
        <taxon>Phyllobacteriaceae</taxon>
        <taxon>Mesorhizobium</taxon>
    </lineage>
</organism>
<evidence type="ECO:0000259" key="2">
    <source>
        <dbReference type="Pfam" id="PF00535"/>
    </source>
</evidence>
<dbReference type="EC" id="2.4.-.-" evidence="3"/>
<dbReference type="InterPro" id="IPR029044">
    <property type="entry name" value="Nucleotide-diphossugar_trans"/>
</dbReference>
<dbReference type="CDD" id="cd00761">
    <property type="entry name" value="Glyco_tranf_GTA_type"/>
    <property type="match status" value="1"/>
</dbReference>
<dbReference type="Proteomes" id="UP000046122">
    <property type="component" value="Unassembled WGS sequence"/>
</dbReference>
<name>A0A090G230_MESPL</name>
<sequence length="354" mass="37945">MASSAVWSASAKSANTASRRQNKGTSVQPDVSFVIAAYNAEATLDRAIAGAIAQLGVTVEVIVVDDQSRDGTLDVARAYPQDIVKVVALPANRGPGGARNAGLDLARGRWVAVLDSDDAVLPDRLAMMISRAEAAGAQIAVDNVQVVREDGTPDDTMFPAGYLEGLREISLADYIDGNLVFESRFNLGYLKPIFQRRFLDVNRLRYDEKLRIGEDYILLASALASGGRCVVEPTVGYVYHIRTGSISRVLELHHVEAMTRADAAFAAAYPMDSSAKAAFARRGRSLRKASSFLSLVQHIKARAPLKAIGAALRDPAAIGHLSMPIAVRLRRVAAQVRRGGGEIKHAGDLIAGDR</sequence>
<dbReference type="InterPro" id="IPR050834">
    <property type="entry name" value="Glycosyltransf_2"/>
</dbReference>
<feature type="compositionally biased region" description="Polar residues" evidence="1">
    <location>
        <begin position="15"/>
        <end position="24"/>
    </location>
</feature>
<protein>
    <submittedName>
        <fullName evidence="3">Succinoglycan biosynthesis protein ExoO</fullName>
        <ecNumber evidence="3">2.4.-.-</ecNumber>
    </submittedName>
</protein>
<dbReference type="GO" id="GO:0016757">
    <property type="term" value="F:glycosyltransferase activity"/>
    <property type="evidence" value="ECO:0007669"/>
    <property type="project" value="UniProtKB-KW"/>
</dbReference>
<keyword evidence="3" id="KW-0808">Transferase</keyword>
<evidence type="ECO:0000313" key="4">
    <source>
        <dbReference type="Proteomes" id="UP000046122"/>
    </source>
</evidence>
<reference evidence="3 4" key="1">
    <citation type="submission" date="2014-08" db="EMBL/GenBank/DDBJ databases">
        <authorList>
            <person name="Moulin Lionel"/>
        </authorList>
    </citation>
    <scope>NUCLEOTIDE SEQUENCE [LARGE SCALE GENOMIC DNA]</scope>
</reference>
<dbReference type="PANTHER" id="PTHR43685:SF2">
    <property type="entry name" value="GLYCOSYLTRANSFERASE 2-LIKE DOMAIN-CONTAINING PROTEIN"/>
    <property type="match status" value="1"/>
</dbReference>